<dbReference type="EMBL" id="LT598454">
    <property type="protein sequence ID" value="SCU85234.1"/>
    <property type="molecule type" value="Genomic_DNA"/>
</dbReference>
<name>A0A1G4J5X3_9SACH</name>
<reference evidence="1 2" key="1">
    <citation type="submission" date="2016-03" db="EMBL/GenBank/DDBJ databases">
        <authorList>
            <person name="Devillers H."/>
        </authorList>
    </citation>
    <scope>NUCLEOTIDE SEQUENCE [LARGE SCALE GENOMIC DNA]</scope>
    <source>
        <strain evidence="1">CBS 10888</strain>
    </source>
</reference>
<proteinExistence type="predicted"/>
<evidence type="ECO:0000313" key="1">
    <source>
        <dbReference type="EMBL" id="SCU85234.1"/>
    </source>
</evidence>
<evidence type="ECO:0000313" key="2">
    <source>
        <dbReference type="Proteomes" id="UP000190274"/>
    </source>
</evidence>
<protein>
    <submittedName>
        <fullName evidence="1">LADA_0D06392g1_1</fullName>
    </submittedName>
</protein>
<organism evidence="1 2">
    <name type="scientific">Lachancea dasiensis</name>
    <dbReference type="NCBI Taxonomy" id="1072105"/>
    <lineage>
        <taxon>Eukaryota</taxon>
        <taxon>Fungi</taxon>
        <taxon>Dikarya</taxon>
        <taxon>Ascomycota</taxon>
        <taxon>Saccharomycotina</taxon>
        <taxon>Saccharomycetes</taxon>
        <taxon>Saccharomycetales</taxon>
        <taxon>Saccharomycetaceae</taxon>
        <taxon>Lachancea</taxon>
    </lineage>
</organism>
<accession>A0A1G4J5X3</accession>
<keyword evidence="2" id="KW-1185">Reference proteome</keyword>
<sequence length="56" mass="6261">MRCLQGPILFCQAQQPDREDLNSCYHSGEYLCQPHPNLDYIALASKTMLSDVGSTT</sequence>
<dbReference type="AlphaFoldDB" id="A0A1G4J5X3"/>
<gene>
    <name evidence="1" type="ORF">LADA_0D06392G</name>
</gene>
<dbReference type="Proteomes" id="UP000190274">
    <property type="component" value="Chromosome D"/>
</dbReference>